<feature type="compositionally biased region" description="Acidic residues" evidence="1">
    <location>
        <begin position="1480"/>
        <end position="1494"/>
    </location>
</feature>
<dbReference type="PANTHER" id="PTHR47018">
    <property type="entry name" value="CXC DOMAIN-CONTAINING PROTEIN-RELATED"/>
    <property type="match status" value="1"/>
</dbReference>
<feature type="region of interest" description="Disordered" evidence="1">
    <location>
        <begin position="1465"/>
        <end position="1522"/>
    </location>
</feature>
<dbReference type="PANTHER" id="PTHR47018:SF3">
    <property type="entry name" value="MYCBP-ASSOCIATED PROTEIN"/>
    <property type="match status" value="1"/>
</dbReference>
<protein>
    <submittedName>
        <fullName evidence="2">U3 small nucleolar RNA-associated protein 10</fullName>
    </submittedName>
</protein>
<evidence type="ECO:0000313" key="3">
    <source>
        <dbReference type="Proteomes" id="UP001228049"/>
    </source>
</evidence>
<proteinExistence type="predicted"/>
<accession>A0AAD9B3T8</accession>
<feature type="region of interest" description="Disordered" evidence="1">
    <location>
        <begin position="527"/>
        <end position="548"/>
    </location>
</feature>
<sequence>MSNIPCILQCGRVCSKATDAITSIEKWDTLKNNTELWSGLDKFGDVHTSIDWDTGPVGHCVHDTCRLTLCNATKLEQANNRQKKRVVDECQAQSSSTSDISSTAATPSFKRLRSSLGLIHDKNKCVWCCKTESAKHPESKLVLISYDHAWAAFKSHTVALEDELMRDRINCLINYAADQPYALEIRYHHKCWFKYVRNYQRMSEDDKLPHMHNVTLREAQTIFFDNIRTVIFDEHELRSLQSLLRDYSSIVSRYGFPTSGVKSSYIKDILTREFKDKIGFHSRPQRNQSDLVYDTSGSGSYVEAAISSIGVSSEQLVQNVAARLRDDVKSIKLVPWPPRVEELEEEEELPPLVLQLLSALQGKHGVDLSPSTLSLTSLITQYIIKRPTTTAINATVTLHGLTRSKELVDSYYKLGMGISYPNVLLLRDVWTMHDLERCSVCPAEIAEGEPSISIIDNDDFRNDTLTGGGTSHRCNWMFLQREERLVHKHEANTQDEQPRIKHAKTVSDVLTEKASEMQTVMPYRTVKRGEPPIRPKPTTVSSSTEPQRQRSIIHALARADVNGDRPVAAEQNIPSYNGFHAGLNMWQDKSKAYFHTSYNQPPDKSVVKDVMDKLVTIIATKHMPFAFLVGDHPVYVLITLLKAENPSKFSAIVPFLGPFHTQCVMMSAIYKRYKGSELGEVLVAAGVIADGSVDRALKGKHYKRGLRCLRLMYEALMCQLMKENLGPDLADETRENLDILRDTSQSEESRADAHVALENDADLKSLVTNMFTHVEASDMANYWRDFLSMTDALMQNVHAVHICNWDEYVSSLRAMLPWMVAYDNNRYGKWLPDFWAMLTALPADQVAFLRTDFTQSITGNPYSNMAWDMWIECTMNKGSKMKSGWLSILQNEKQLLVHSRNVKNVAQIRAAHNALANRKKTKRKHTECGPKRMREDEQCVQDLVECMHEFDTFPFDTASTTLRTLQSAMPASDELVADFNSAHAAGEKKLTHFLEERVFNKNTSLHAPVPLCKRLTFAKALSKEKPSDELKAKAAEMERSALKAMINLVEGSQLVNLPELLEHRIVEECVPLFNSNGTFRKTQKSMLVQKLSLESVDLQESYIALVDMGMIWRMATPSAEDRRTQDGNPYKWSDYVHKLSSIILARHHNAHRIICVNDPYDTAYSTKDDERDLRVQGNTHVPNTYMKLGDAFPTARMFKTLLCSSSNKGRLQKMICSYLTDLAQSVDVEIVYSVGSHCTNLSTQQPMQNYSFDQSEADTVLFSTYVVLRESGYSGPVVIDATDTDVYVAAALISQQLPGMLCIKRKQETVRCCDMTTDMMADCIVQLHCMTGCDANSGFYGKGKKSVYDQVAKSPVARQQLSRCGDNLALTEEVLEQLFAFTRSIIYGDNKSKTMAEARAAKWRTIKKKSFIRLPPDADSLRQHCLRANYLAYLVRHPSLKHHPSPIGHGWELVGGCCRPVRHTRPALPMHLPAPRPTEEGQEDEEDESDDDDENRVAAVQRGDSSESEDSECSEAGCSDSD</sequence>
<organism evidence="2 3">
    <name type="scientific">Dissostichus eleginoides</name>
    <name type="common">Patagonian toothfish</name>
    <name type="synonym">Dissostichus amissus</name>
    <dbReference type="NCBI Taxonomy" id="100907"/>
    <lineage>
        <taxon>Eukaryota</taxon>
        <taxon>Metazoa</taxon>
        <taxon>Chordata</taxon>
        <taxon>Craniata</taxon>
        <taxon>Vertebrata</taxon>
        <taxon>Euteleostomi</taxon>
        <taxon>Actinopterygii</taxon>
        <taxon>Neopterygii</taxon>
        <taxon>Teleostei</taxon>
        <taxon>Neoteleostei</taxon>
        <taxon>Acanthomorphata</taxon>
        <taxon>Eupercaria</taxon>
        <taxon>Perciformes</taxon>
        <taxon>Notothenioidei</taxon>
        <taxon>Nototheniidae</taxon>
        <taxon>Dissostichus</taxon>
    </lineage>
</organism>
<keyword evidence="3" id="KW-1185">Reference proteome</keyword>
<dbReference type="Proteomes" id="UP001228049">
    <property type="component" value="Unassembled WGS sequence"/>
</dbReference>
<comment type="caution">
    <text evidence="2">The sequence shown here is derived from an EMBL/GenBank/DDBJ whole genome shotgun (WGS) entry which is preliminary data.</text>
</comment>
<reference evidence="2" key="1">
    <citation type="submission" date="2023-04" db="EMBL/GenBank/DDBJ databases">
        <title>Chromosome-level genome of Chaenocephalus aceratus.</title>
        <authorList>
            <person name="Park H."/>
        </authorList>
    </citation>
    <scope>NUCLEOTIDE SEQUENCE</scope>
    <source>
        <strain evidence="2">DE</strain>
        <tissue evidence="2">Muscle</tissue>
    </source>
</reference>
<feature type="compositionally biased region" description="Polar residues" evidence="1">
    <location>
        <begin position="538"/>
        <end position="548"/>
    </location>
</feature>
<name>A0AAD9B3T8_DISEL</name>
<evidence type="ECO:0000313" key="2">
    <source>
        <dbReference type="EMBL" id="KAK1876805.1"/>
    </source>
</evidence>
<evidence type="ECO:0000256" key="1">
    <source>
        <dbReference type="SAM" id="MobiDB-lite"/>
    </source>
</evidence>
<dbReference type="EMBL" id="JASDAP010000028">
    <property type="protein sequence ID" value="KAK1876805.1"/>
    <property type="molecule type" value="Genomic_DNA"/>
</dbReference>
<gene>
    <name evidence="2" type="ORF">KUDE01_002126</name>
</gene>